<keyword evidence="2" id="KW-1185">Reference proteome</keyword>
<evidence type="ECO:0000313" key="2">
    <source>
        <dbReference type="Proteomes" id="UP000225965"/>
    </source>
</evidence>
<dbReference type="GeneID" id="63210569"/>
<name>A0A1L6BYS2_9CAUD</name>
<dbReference type="EMBL" id="KY223999">
    <property type="protein sequence ID" value="APQ42257.1"/>
    <property type="molecule type" value="Genomic_DNA"/>
</dbReference>
<organism evidence="1 2">
    <name type="scientific">Mycobacterium phage MrMagoo</name>
    <dbReference type="NCBI Taxonomy" id="1927020"/>
    <lineage>
        <taxon>Viruses</taxon>
        <taxon>Duplodnaviria</taxon>
        <taxon>Heunggongvirae</taxon>
        <taxon>Uroviricota</taxon>
        <taxon>Caudoviricetes</taxon>
        <taxon>Vilmaviridae</taxon>
        <taxon>Mclasvirinae</taxon>
        <taxon>Reyvirus</taxon>
        <taxon>Reyvirus mrmagoo</taxon>
    </lineage>
</organism>
<gene>
    <name evidence="1" type="primary">3</name>
    <name evidence="1" type="ORF">PBI_MRMAGOO_3</name>
</gene>
<proteinExistence type="predicted"/>
<dbReference type="RefSeq" id="YP_010013909.1">
    <property type="nucleotide sequence ID" value="NC_053515.1"/>
</dbReference>
<dbReference type="KEGG" id="vg:63210569"/>
<evidence type="ECO:0000313" key="1">
    <source>
        <dbReference type="EMBL" id="APQ42257.1"/>
    </source>
</evidence>
<reference evidence="1 2" key="1">
    <citation type="submission" date="2016-11" db="EMBL/GenBank/DDBJ databases">
        <authorList>
            <person name="Brown T."/>
            <person name="Davidson K."/>
            <person name="Doll Z."/>
            <person name="Jansson R."/>
            <person name="Janyszek T."/>
            <person name="Lwin C."/>
            <person name="Patil S."/>
            <person name="Piper J."/>
            <person name="Rajendiran N."/>
            <person name="Rittenhouse N.L."/>
            <person name="Younker T.P."/>
            <person name="Zhang J."/>
            <person name="Garlena R.A."/>
            <person name="Russell D.A."/>
            <person name="Pope W.H."/>
            <person name="Jacobs-Sera D."/>
            <person name="Hatfull G.F."/>
        </authorList>
    </citation>
    <scope>NUCLEOTIDE SEQUENCE [LARGE SCALE GENOMIC DNA]</scope>
</reference>
<protein>
    <submittedName>
        <fullName evidence="1">Uncharacterized protein</fullName>
    </submittedName>
</protein>
<dbReference type="Proteomes" id="UP000225965">
    <property type="component" value="Segment"/>
</dbReference>
<accession>A0A1L6BYS2</accession>
<sequence>MPENEDERLVSPKHRMCRVFGHAWDYTTVQKDAGNFIQGLVCIRCSTERFMKIDARTGETKGSRYGYADGYLFKGGGALTPTERSELRLIEVSGHRPRRRRRST</sequence>